<evidence type="ECO:0000313" key="1">
    <source>
        <dbReference type="EMBL" id="KAJ1935379.1"/>
    </source>
</evidence>
<keyword evidence="2" id="KW-1185">Reference proteome</keyword>
<protein>
    <submittedName>
        <fullName evidence="1">Uncharacterized protein</fullName>
    </submittedName>
</protein>
<organism evidence="1 2">
    <name type="scientific">Linderina macrospora</name>
    <dbReference type="NCBI Taxonomy" id="4868"/>
    <lineage>
        <taxon>Eukaryota</taxon>
        <taxon>Fungi</taxon>
        <taxon>Fungi incertae sedis</taxon>
        <taxon>Zoopagomycota</taxon>
        <taxon>Kickxellomycotina</taxon>
        <taxon>Kickxellomycetes</taxon>
        <taxon>Kickxellales</taxon>
        <taxon>Kickxellaceae</taxon>
        <taxon>Linderina</taxon>
    </lineage>
</organism>
<dbReference type="Proteomes" id="UP001150603">
    <property type="component" value="Unassembled WGS sequence"/>
</dbReference>
<comment type="caution">
    <text evidence="1">The sequence shown here is derived from an EMBL/GenBank/DDBJ whole genome shotgun (WGS) entry which is preliminary data.</text>
</comment>
<gene>
    <name evidence="1" type="ORF">FBU59_005403</name>
</gene>
<proteinExistence type="predicted"/>
<name>A0ACC1J2S7_9FUNG</name>
<sequence>MIDFEFNWCRLCCVCLTCQGVGRTVRNRFHTKGCNCEERVVVSSKGRRADNGPKTVDFRFKTLSARDVEALQCLLRQMRSSVPLIENNLHRANLCGTCQQRIRRAIEGMRSPQDDGDESVDFRRRRSIRVTVSEDMAAAALASNAAAYQAVNNVSIPMANMQIRPTPSTHRSSTGVDSGAVGSGSSAIAGTSVTLRQQQQQQQALGQQVLQPNIRRLKSPSSLPSGLSTTVSA</sequence>
<evidence type="ECO:0000313" key="2">
    <source>
        <dbReference type="Proteomes" id="UP001150603"/>
    </source>
</evidence>
<accession>A0ACC1J2S7</accession>
<dbReference type="EMBL" id="JANBPW010004274">
    <property type="protein sequence ID" value="KAJ1935379.1"/>
    <property type="molecule type" value="Genomic_DNA"/>
</dbReference>
<reference evidence="1" key="1">
    <citation type="submission" date="2022-07" db="EMBL/GenBank/DDBJ databases">
        <title>Phylogenomic reconstructions and comparative analyses of Kickxellomycotina fungi.</title>
        <authorList>
            <person name="Reynolds N.K."/>
            <person name="Stajich J.E."/>
            <person name="Barry K."/>
            <person name="Grigoriev I.V."/>
            <person name="Crous P."/>
            <person name="Smith M.E."/>
        </authorList>
    </citation>
    <scope>NUCLEOTIDE SEQUENCE</scope>
    <source>
        <strain evidence="1">NRRL 5244</strain>
    </source>
</reference>
<feature type="non-terminal residue" evidence="1">
    <location>
        <position position="233"/>
    </location>
</feature>